<evidence type="ECO:0000256" key="1">
    <source>
        <dbReference type="SAM" id="MobiDB-lite"/>
    </source>
</evidence>
<evidence type="ECO:0000313" key="3">
    <source>
        <dbReference type="Proteomes" id="UP000004095"/>
    </source>
</evidence>
<evidence type="ECO:0000313" key="2">
    <source>
        <dbReference type="EMBL" id="EAY29355.1"/>
    </source>
</evidence>
<dbReference type="Proteomes" id="UP000004095">
    <property type="component" value="Unassembled WGS sequence"/>
</dbReference>
<sequence>MSKHPIDKIFEEKLKDFEQMPRAVVWDKLNAALDKKVPVSWWKRKVVWWSSGISITLLSIGLALWQPQVSPPPAQVAAKMVDLQLKLAGNPLARFDNKKTTKAQASTTQNNTLTKKNFTETKANQARQNTQKPDVTPKGHFARPKQGNTNKMTVKTGAKPRANITTAQRKSFGDYFTPLRIKSVWLSVAAPEPKSHLPKPNKQFQVTVTLKLSENMAAERAQDEGGKGLKKIWKKLKGLDHNKTKTKKAEKKRSILRFLGDRDD</sequence>
<gene>
    <name evidence="2" type="ORF">M23134_01411</name>
</gene>
<protein>
    <submittedName>
        <fullName evidence="2">Uncharacterized protein</fullName>
    </submittedName>
</protein>
<reference evidence="2 3" key="1">
    <citation type="submission" date="2007-01" db="EMBL/GenBank/DDBJ databases">
        <authorList>
            <person name="Haygood M."/>
            <person name="Podell S."/>
            <person name="Anderson C."/>
            <person name="Hopkinson B."/>
            <person name="Roe K."/>
            <person name="Barbeau K."/>
            <person name="Gaasterland T."/>
            <person name="Ferriera S."/>
            <person name="Johnson J."/>
            <person name="Kravitz S."/>
            <person name="Beeson K."/>
            <person name="Sutton G."/>
            <person name="Rogers Y.-H."/>
            <person name="Friedman R."/>
            <person name="Frazier M."/>
            <person name="Venter J.C."/>
        </authorList>
    </citation>
    <scope>NUCLEOTIDE SEQUENCE [LARGE SCALE GENOMIC DNA]</scope>
    <source>
        <strain evidence="2 3">ATCC 23134</strain>
    </source>
</reference>
<feature type="region of interest" description="Disordered" evidence="1">
    <location>
        <begin position="120"/>
        <end position="153"/>
    </location>
</feature>
<comment type="caution">
    <text evidence="2">The sequence shown here is derived from an EMBL/GenBank/DDBJ whole genome shotgun (WGS) entry which is preliminary data.</text>
</comment>
<dbReference type="EMBL" id="AAWS01000011">
    <property type="protein sequence ID" value="EAY29355.1"/>
    <property type="molecule type" value="Genomic_DNA"/>
</dbReference>
<name>A1ZJQ2_MICM2</name>
<feature type="compositionally biased region" description="Polar residues" evidence="1">
    <location>
        <begin position="120"/>
        <end position="133"/>
    </location>
</feature>
<accession>A1ZJQ2</accession>
<dbReference type="OrthoDB" id="948161at2"/>
<proteinExistence type="predicted"/>
<organism evidence="2 3">
    <name type="scientific">Microscilla marina ATCC 23134</name>
    <dbReference type="NCBI Taxonomy" id="313606"/>
    <lineage>
        <taxon>Bacteria</taxon>
        <taxon>Pseudomonadati</taxon>
        <taxon>Bacteroidota</taxon>
        <taxon>Cytophagia</taxon>
        <taxon>Cytophagales</taxon>
        <taxon>Microscillaceae</taxon>
        <taxon>Microscilla</taxon>
    </lineage>
</organism>
<keyword evidence="3" id="KW-1185">Reference proteome</keyword>
<dbReference type="AlphaFoldDB" id="A1ZJQ2"/>
<dbReference type="RefSeq" id="WP_002696357.1">
    <property type="nucleotide sequence ID" value="NZ_AAWS01000011.1"/>
</dbReference>